<evidence type="ECO:0000313" key="2">
    <source>
        <dbReference type="Proteomes" id="UP001227268"/>
    </source>
</evidence>
<proteinExistence type="predicted"/>
<sequence>MVKSRDEVISEFNEYVNMTADELESWLKSDESESAGWPKEGGDGETIGHESGKRIVEILRENPDKDASKYTDEQVDHMRRVVSYCARHLAQEEKMKETKSEEELEKTKSTKSLKNWGHDPIKAMHQTSSESAKQNAEENTDKPPAPASNGKGKGKGKSSAPEPEDDEVSKVNDNKDDSEGDMEAYNRIANRPKRKRAGKVTEEDLKKLEEEGDDYISEEDEDFEPVDDDDDEAGAGDDSEEEEEDSEGEDEEEPSKKKSRQ</sequence>
<reference evidence="1" key="1">
    <citation type="submission" date="2023-04" db="EMBL/GenBank/DDBJ databases">
        <title>Draft Genome sequencing of Naganishia species isolated from polar environments using Oxford Nanopore Technology.</title>
        <authorList>
            <person name="Leo P."/>
            <person name="Venkateswaran K."/>
        </authorList>
    </citation>
    <scope>NUCLEOTIDE SEQUENCE</scope>
    <source>
        <strain evidence="1">MNA-CCFEE 5423</strain>
    </source>
</reference>
<comment type="caution">
    <text evidence="1">The sequence shown here is derived from an EMBL/GenBank/DDBJ whole genome shotgun (WGS) entry which is preliminary data.</text>
</comment>
<dbReference type="EMBL" id="JASBWT010000015">
    <property type="protein sequence ID" value="KAJ9098186.1"/>
    <property type="molecule type" value="Genomic_DNA"/>
</dbReference>
<gene>
    <name evidence="1" type="ORF">QFC21_004515</name>
</gene>
<evidence type="ECO:0000313" key="1">
    <source>
        <dbReference type="EMBL" id="KAJ9098186.1"/>
    </source>
</evidence>
<accession>A0ACC2VHU7</accession>
<keyword evidence="2" id="KW-1185">Reference proteome</keyword>
<name>A0ACC2VHU7_9TREE</name>
<organism evidence="1 2">
    <name type="scientific">Naganishia friedmannii</name>
    <dbReference type="NCBI Taxonomy" id="89922"/>
    <lineage>
        <taxon>Eukaryota</taxon>
        <taxon>Fungi</taxon>
        <taxon>Dikarya</taxon>
        <taxon>Basidiomycota</taxon>
        <taxon>Agaricomycotina</taxon>
        <taxon>Tremellomycetes</taxon>
        <taxon>Filobasidiales</taxon>
        <taxon>Filobasidiaceae</taxon>
        <taxon>Naganishia</taxon>
    </lineage>
</organism>
<protein>
    <submittedName>
        <fullName evidence="1">Uncharacterized protein</fullName>
    </submittedName>
</protein>
<dbReference type="Proteomes" id="UP001227268">
    <property type="component" value="Unassembled WGS sequence"/>
</dbReference>